<dbReference type="SMART" id="SM00382">
    <property type="entry name" value="AAA"/>
    <property type="match status" value="2"/>
</dbReference>
<dbReference type="RefSeq" id="WP_320326051.1">
    <property type="nucleotide sequence ID" value="NZ_JALBUS010000012.1"/>
</dbReference>
<accession>A0ABU4WQL8</accession>
<keyword evidence="6" id="KW-1185">Reference proteome</keyword>
<dbReference type="InterPro" id="IPR027417">
    <property type="entry name" value="P-loop_NTPase"/>
</dbReference>
<organism evidence="5 6">
    <name type="scientific">Absicoccus intestinalis</name>
    <dbReference type="NCBI Taxonomy" id="2926319"/>
    <lineage>
        <taxon>Bacteria</taxon>
        <taxon>Bacillati</taxon>
        <taxon>Bacillota</taxon>
        <taxon>Erysipelotrichia</taxon>
        <taxon>Erysipelotrichales</taxon>
        <taxon>Erysipelotrichaceae</taxon>
        <taxon>Absicoccus</taxon>
    </lineage>
</organism>
<dbReference type="InterPro" id="IPR017871">
    <property type="entry name" value="ABC_transporter-like_CS"/>
</dbReference>
<dbReference type="Gene3D" id="1.10.287.380">
    <property type="entry name" value="Valyl-tRNA synthetase, C-terminal domain"/>
    <property type="match status" value="1"/>
</dbReference>
<keyword evidence="3" id="KW-0175">Coiled coil</keyword>
<dbReference type="SUPFAM" id="SSF52540">
    <property type="entry name" value="P-loop containing nucleoside triphosphate hydrolases"/>
    <property type="match status" value="2"/>
</dbReference>
<evidence type="ECO:0000313" key="6">
    <source>
        <dbReference type="Proteomes" id="UP001285244"/>
    </source>
</evidence>
<dbReference type="EMBL" id="JALBUS010000012">
    <property type="protein sequence ID" value="MDX8417777.1"/>
    <property type="molecule type" value="Genomic_DNA"/>
</dbReference>
<dbReference type="InterPro" id="IPR037118">
    <property type="entry name" value="Val-tRNA_synth_C_sf"/>
</dbReference>
<proteinExistence type="predicted"/>
<dbReference type="InterPro" id="IPR032781">
    <property type="entry name" value="ABC_tran_Xtn"/>
</dbReference>
<evidence type="ECO:0000256" key="3">
    <source>
        <dbReference type="SAM" id="Coils"/>
    </source>
</evidence>
<dbReference type="PANTHER" id="PTHR42855">
    <property type="entry name" value="ABC TRANSPORTER ATP-BINDING SUBUNIT"/>
    <property type="match status" value="1"/>
</dbReference>
<dbReference type="InterPro" id="IPR032524">
    <property type="entry name" value="ABC_tran_C"/>
</dbReference>
<dbReference type="Pfam" id="PF00005">
    <property type="entry name" value="ABC_tran"/>
    <property type="match status" value="2"/>
</dbReference>
<keyword evidence="2 5" id="KW-0067">ATP-binding</keyword>
<keyword evidence="1" id="KW-0547">Nucleotide-binding</keyword>
<dbReference type="CDD" id="cd03221">
    <property type="entry name" value="ABCF_EF-3"/>
    <property type="match status" value="2"/>
</dbReference>
<dbReference type="GO" id="GO:0005524">
    <property type="term" value="F:ATP binding"/>
    <property type="evidence" value="ECO:0007669"/>
    <property type="project" value="UniProtKB-KW"/>
</dbReference>
<evidence type="ECO:0000256" key="1">
    <source>
        <dbReference type="ARBA" id="ARBA00022741"/>
    </source>
</evidence>
<dbReference type="Pfam" id="PF12848">
    <property type="entry name" value="ABC_tran_Xtn"/>
    <property type="match status" value="1"/>
</dbReference>
<dbReference type="PANTHER" id="PTHR42855:SF1">
    <property type="entry name" value="ABC TRANSPORTER DOMAIN-CONTAINING PROTEIN"/>
    <property type="match status" value="1"/>
</dbReference>
<feature type="coiled-coil region" evidence="3">
    <location>
        <begin position="545"/>
        <end position="572"/>
    </location>
</feature>
<evidence type="ECO:0000256" key="2">
    <source>
        <dbReference type="ARBA" id="ARBA00022840"/>
    </source>
</evidence>
<dbReference type="InterPro" id="IPR003593">
    <property type="entry name" value="AAA+_ATPase"/>
</dbReference>
<protein>
    <submittedName>
        <fullName evidence="5">ABC-F family ATP-binding cassette domain-containing protein</fullName>
    </submittedName>
</protein>
<dbReference type="PROSITE" id="PS00211">
    <property type="entry name" value="ABC_TRANSPORTER_1"/>
    <property type="match status" value="1"/>
</dbReference>
<dbReference type="Gene3D" id="3.40.50.300">
    <property type="entry name" value="P-loop containing nucleotide triphosphate hydrolases"/>
    <property type="match status" value="2"/>
</dbReference>
<feature type="domain" description="ABC transporter" evidence="4">
    <location>
        <begin position="4"/>
        <end position="213"/>
    </location>
</feature>
<name>A0ABU4WQL8_9FIRM</name>
<evidence type="ECO:0000259" key="4">
    <source>
        <dbReference type="PROSITE" id="PS50893"/>
    </source>
</evidence>
<dbReference type="InterPro" id="IPR003439">
    <property type="entry name" value="ABC_transporter-like_ATP-bd"/>
</dbReference>
<dbReference type="Proteomes" id="UP001285244">
    <property type="component" value="Unassembled WGS sequence"/>
</dbReference>
<dbReference type="InterPro" id="IPR051309">
    <property type="entry name" value="ABCF_ATPase"/>
</dbReference>
<dbReference type="PROSITE" id="PS50893">
    <property type="entry name" value="ABC_TRANSPORTER_2"/>
    <property type="match status" value="2"/>
</dbReference>
<comment type="caution">
    <text evidence="5">The sequence shown here is derived from an EMBL/GenBank/DDBJ whole genome shotgun (WGS) entry which is preliminary data.</text>
</comment>
<gene>
    <name evidence="5" type="ORF">MOZ64_07970</name>
</gene>
<sequence>MVWISVHGLKKTINDRTLFTDVDLTLENQDKVALVGTNGTGKSTLLKILATQSGQDRGEILCKKGLKIAYLPQNPVFQQESIWDEIHQYRKDKEDFEVKSILTKLGFSDFSLKIETLSGGQKKRLALAIVLLQPCDVLLLDEPTNHLDEDMVEWLENYLQHLRCALFMVTHDRYFLESVCTKIVEIDQGRFYTYSGNYEAFLEAKAQRKEREQAQAHKAYQLYKKELAWVRAGVQARSTKQQARLHRFEDLRKERFMINEKNLQLTSVSSRLGKETIEWEHMGFQYGQHELFHDFSYRLKRNDRIGIIGPNGCGKSTFLNILDQDLQPTQGSISYGQTVRIGYFRQGDDQVDLSMRAIDYIEEVAHVISYGKESLTASQMMERFLFDKKMHYMPLARLSGGERRRLYLCRVLMQAPNILLLDEPTNDLDIMTLEVLEDYLDAFSGAIITVSHDRYFLDRVCDSVFVYQKDHTWKMYLGGYSDYKAKLQPIKKETIKRGTIPKRKTMPYAEKKELEQLPALMETYENKIKELDQWMQEAGTDYLKLQPLSKQRDELDKKLEAATERWMELEEKKEAMK</sequence>
<evidence type="ECO:0000313" key="5">
    <source>
        <dbReference type="EMBL" id="MDX8417777.1"/>
    </source>
</evidence>
<feature type="domain" description="ABC transporter" evidence="4">
    <location>
        <begin position="277"/>
        <end position="502"/>
    </location>
</feature>
<dbReference type="Pfam" id="PF16326">
    <property type="entry name" value="ABC_tran_CTD"/>
    <property type="match status" value="1"/>
</dbReference>
<reference evidence="5 6" key="1">
    <citation type="submission" date="2022-03" db="EMBL/GenBank/DDBJ databases">
        <title>Novel taxa within the pig intestine.</title>
        <authorList>
            <person name="Wylensek D."/>
            <person name="Bishof K."/>
            <person name="Afrizal A."/>
            <person name="Clavel T."/>
        </authorList>
    </citation>
    <scope>NUCLEOTIDE SEQUENCE [LARGE SCALE GENOMIC DNA]</scope>
    <source>
        <strain evidence="5 6">Cla-KB-P134</strain>
    </source>
</reference>